<dbReference type="EMBL" id="BLXT01000654">
    <property type="protein sequence ID" value="GFN79307.1"/>
    <property type="molecule type" value="Genomic_DNA"/>
</dbReference>
<keyword evidence="2" id="KW-1185">Reference proteome</keyword>
<proteinExistence type="predicted"/>
<evidence type="ECO:0000313" key="1">
    <source>
        <dbReference type="EMBL" id="GFN79307.1"/>
    </source>
</evidence>
<protein>
    <submittedName>
        <fullName evidence="1">Uncharacterized protein</fullName>
    </submittedName>
</protein>
<dbReference type="Proteomes" id="UP000735302">
    <property type="component" value="Unassembled WGS sequence"/>
</dbReference>
<reference evidence="1 2" key="1">
    <citation type="journal article" date="2021" name="Elife">
        <title>Chloroplast acquisition without the gene transfer in kleptoplastic sea slugs, Plakobranchus ocellatus.</title>
        <authorList>
            <person name="Maeda T."/>
            <person name="Takahashi S."/>
            <person name="Yoshida T."/>
            <person name="Shimamura S."/>
            <person name="Takaki Y."/>
            <person name="Nagai Y."/>
            <person name="Toyoda A."/>
            <person name="Suzuki Y."/>
            <person name="Arimoto A."/>
            <person name="Ishii H."/>
            <person name="Satoh N."/>
            <person name="Nishiyama T."/>
            <person name="Hasebe M."/>
            <person name="Maruyama T."/>
            <person name="Minagawa J."/>
            <person name="Obokata J."/>
            <person name="Shigenobu S."/>
        </authorList>
    </citation>
    <scope>NUCLEOTIDE SEQUENCE [LARGE SCALE GENOMIC DNA]</scope>
</reference>
<name>A0AAV3Y9W4_9GAST</name>
<gene>
    <name evidence="1" type="ORF">PoB_000581300</name>
</gene>
<evidence type="ECO:0000313" key="2">
    <source>
        <dbReference type="Proteomes" id="UP000735302"/>
    </source>
</evidence>
<dbReference type="AlphaFoldDB" id="A0AAV3Y9W4"/>
<organism evidence="1 2">
    <name type="scientific">Plakobranchus ocellatus</name>
    <dbReference type="NCBI Taxonomy" id="259542"/>
    <lineage>
        <taxon>Eukaryota</taxon>
        <taxon>Metazoa</taxon>
        <taxon>Spiralia</taxon>
        <taxon>Lophotrochozoa</taxon>
        <taxon>Mollusca</taxon>
        <taxon>Gastropoda</taxon>
        <taxon>Heterobranchia</taxon>
        <taxon>Euthyneura</taxon>
        <taxon>Panpulmonata</taxon>
        <taxon>Sacoglossa</taxon>
        <taxon>Placobranchoidea</taxon>
        <taxon>Plakobranchidae</taxon>
        <taxon>Plakobranchus</taxon>
    </lineage>
</organism>
<sequence length="95" mass="11089">MKTNQESRQVFESCGVDKGKGQAEKYIATYNTRTTRQQDDLEVLLEELEQIKWHIIGLSETKRRGEGDCLSCQEVIGSLKRERQKTIQQQKESHY</sequence>
<accession>A0AAV3Y9W4</accession>
<comment type="caution">
    <text evidence="1">The sequence shown here is derived from an EMBL/GenBank/DDBJ whole genome shotgun (WGS) entry which is preliminary data.</text>
</comment>